<evidence type="ECO:0000256" key="1">
    <source>
        <dbReference type="ARBA" id="ARBA00000900"/>
    </source>
</evidence>
<dbReference type="InterPro" id="IPR045132">
    <property type="entry name" value="UBE4"/>
</dbReference>
<reference evidence="20" key="1">
    <citation type="submission" date="2020-11" db="EMBL/GenBank/DDBJ databases">
        <authorList>
            <person name="Tran Van P."/>
        </authorList>
    </citation>
    <scope>NUCLEOTIDE SEQUENCE</scope>
</reference>
<dbReference type="UniPathway" id="UPA00143"/>
<evidence type="ECO:0000256" key="16">
    <source>
        <dbReference type="ARBA" id="ARBA00083610"/>
    </source>
</evidence>
<dbReference type="GO" id="GO:0000209">
    <property type="term" value="P:protein polyubiquitination"/>
    <property type="evidence" value="ECO:0007669"/>
    <property type="project" value="TreeGrafter"/>
</dbReference>
<dbReference type="GO" id="GO:0005737">
    <property type="term" value="C:cytoplasm"/>
    <property type="evidence" value="ECO:0007669"/>
    <property type="project" value="UniProtKB-SubCell"/>
</dbReference>
<dbReference type="PROSITE" id="PS51698">
    <property type="entry name" value="U_BOX"/>
    <property type="match status" value="1"/>
</dbReference>
<dbReference type="GO" id="GO:0000151">
    <property type="term" value="C:ubiquitin ligase complex"/>
    <property type="evidence" value="ECO:0007669"/>
    <property type="project" value="InterPro"/>
</dbReference>
<keyword evidence="9" id="KW-0808">Transferase</keyword>
<evidence type="ECO:0000256" key="9">
    <source>
        <dbReference type="ARBA" id="ARBA00022679"/>
    </source>
</evidence>
<evidence type="ECO:0000259" key="19">
    <source>
        <dbReference type="PROSITE" id="PS51698"/>
    </source>
</evidence>
<dbReference type="GO" id="GO:0005634">
    <property type="term" value="C:nucleus"/>
    <property type="evidence" value="ECO:0007669"/>
    <property type="project" value="UniProtKB-SubCell"/>
</dbReference>
<dbReference type="CDD" id="cd16658">
    <property type="entry name" value="RING-Ubox_UBE4B"/>
    <property type="match status" value="1"/>
</dbReference>
<keyword evidence="7" id="KW-0963">Cytoplasm</keyword>
<keyword evidence="11" id="KW-0007">Acetylation</keyword>
<evidence type="ECO:0000313" key="21">
    <source>
        <dbReference type="Proteomes" id="UP000677054"/>
    </source>
</evidence>
<evidence type="ECO:0000256" key="12">
    <source>
        <dbReference type="ARBA" id="ARBA00023242"/>
    </source>
</evidence>
<dbReference type="EMBL" id="CAJPEV010000829">
    <property type="protein sequence ID" value="CAG0888897.1"/>
    <property type="molecule type" value="Genomic_DNA"/>
</dbReference>
<comment type="function">
    <text evidence="13">Ubiquitin-protein ligase that probably functions as an E3 ligase in conjunction with specific E1 and E2 ligases. May also function as an E4 ligase mediating the assembly of polyubiquitin chains on substrates ubiquitinated by another E3 ubiquitin ligase. May regulate myosin assembly in striated muscles together with STUB1 and VCP/p97 by targeting myosin chaperone UNC45B for proteasomal degradation.</text>
</comment>
<dbReference type="GO" id="GO:0006511">
    <property type="term" value="P:ubiquitin-dependent protein catabolic process"/>
    <property type="evidence" value="ECO:0007669"/>
    <property type="project" value="InterPro"/>
</dbReference>
<evidence type="ECO:0000256" key="3">
    <source>
        <dbReference type="ARBA" id="ARBA00004496"/>
    </source>
</evidence>
<organism evidence="20">
    <name type="scientific">Darwinula stevensoni</name>
    <dbReference type="NCBI Taxonomy" id="69355"/>
    <lineage>
        <taxon>Eukaryota</taxon>
        <taxon>Metazoa</taxon>
        <taxon>Ecdysozoa</taxon>
        <taxon>Arthropoda</taxon>
        <taxon>Crustacea</taxon>
        <taxon>Oligostraca</taxon>
        <taxon>Ostracoda</taxon>
        <taxon>Podocopa</taxon>
        <taxon>Podocopida</taxon>
        <taxon>Darwinulocopina</taxon>
        <taxon>Darwinuloidea</taxon>
        <taxon>Darwinulidae</taxon>
        <taxon>Darwinula</taxon>
    </lineage>
</organism>
<dbReference type="Pfam" id="PF10408">
    <property type="entry name" value="Ufd2P_core"/>
    <property type="match status" value="1"/>
</dbReference>
<evidence type="ECO:0000256" key="15">
    <source>
        <dbReference type="ARBA" id="ARBA00081821"/>
    </source>
</evidence>
<feature type="compositionally biased region" description="Low complexity" evidence="18">
    <location>
        <begin position="20"/>
        <end position="29"/>
    </location>
</feature>
<dbReference type="PANTHER" id="PTHR13931:SF2">
    <property type="entry name" value="UBIQUITIN CONJUGATION FACTOR E4 B"/>
    <property type="match status" value="1"/>
</dbReference>
<comment type="catalytic activity">
    <reaction evidence="1">
        <text>S-ubiquitinyl-[E2 ubiquitin-conjugating enzyme]-L-cysteine + [acceptor protein]-L-lysine = [E2 ubiquitin-conjugating enzyme]-L-cysteine + N(6)-ubiquitinyl-[acceptor protein]-L-lysine.</text>
        <dbReference type="EC" id="2.3.2.27"/>
    </reaction>
</comment>
<protein>
    <recommendedName>
        <fullName evidence="14">Ubiquitin conjugation factor E4 B</fullName>
        <ecNumber evidence="6">2.3.2.27</ecNumber>
    </recommendedName>
    <alternativeName>
        <fullName evidence="16">RING-type E3 ubiquitin transferase E4 B</fullName>
    </alternativeName>
    <alternativeName>
        <fullName evidence="15">Ubiquitin fusion degradation protein 2</fullName>
    </alternativeName>
</protein>
<dbReference type="InterPro" id="IPR003613">
    <property type="entry name" value="Ubox_domain"/>
</dbReference>
<evidence type="ECO:0000313" key="20">
    <source>
        <dbReference type="EMBL" id="CAD7245317.1"/>
    </source>
</evidence>
<feature type="domain" description="U-box" evidence="19">
    <location>
        <begin position="980"/>
        <end position="1054"/>
    </location>
</feature>
<feature type="coiled-coil region" evidence="17">
    <location>
        <begin position="610"/>
        <end position="640"/>
    </location>
</feature>
<evidence type="ECO:0000256" key="5">
    <source>
        <dbReference type="ARBA" id="ARBA00007434"/>
    </source>
</evidence>
<evidence type="ECO:0000256" key="8">
    <source>
        <dbReference type="ARBA" id="ARBA00022553"/>
    </source>
</evidence>
<dbReference type="InterPro" id="IPR019474">
    <property type="entry name" value="Ub_conjug_fac_E4_core"/>
</dbReference>
<dbReference type="EC" id="2.3.2.27" evidence="6"/>
<feature type="compositionally biased region" description="Basic and acidic residues" evidence="18">
    <location>
        <begin position="34"/>
        <end position="64"/>
    </location>
</feature>
<keyword evidence="21" id="KW-1185">Reference proteome</keyword>
<keyword evidence="12" id="KW-0539">Nucleus</keyword>
<comment type="similarity">
    <text evidence="5">Belongs to the ubiquitin conjugation factor E4 family.</text>
</comment>
<sequence>MSELTPEEIRQRRLARLGVSASSSPSNESATVAEKQEESFTKTRVSEESCEHELPGNKKHRSEDVPSLPPTPSSSQEIGMEISSLPRLGSATRRLTITEPTAMETEEVSQDQWKQSEDTKVSLPDNDSGIETMEVEEASYPAQDKIGMEEVQELLCTVLKVTLKEDQEADDGTSVACSRPYLRETAASLAQTYPSNGGVLDLVKCAVNEGIIELLGMVRHGESTCDVHLPEGEPDVNGLILEHLKTDEGWASRLLLQCLIQTYLQTKIPLVRSDLLKIWKKNGELLDVALREVRAQCSRHALLLILGKSLVPGPPCHGLILQYLFAGCLPNGFLLDLLSCAQEEGLETRAALINPILDHILDMVQGSALQSKTFEQPLRLLQELCEISVNVRGKKVFPFCSQLVFLKNWDPEPLTEGARGRELAFLSYMGGFLNLSPFLEDDSRVADHFFPTTASPDRVRVAVPSIRATLASLRLHLPKVFRCLLVNGESRQRTLDYMAKIVSRNEKRAQLQVDESAVAGDGFMLNFLSVMHYLVTKVPLEKVDIYYPFHPKSHLDIKNATRLKATSQEASTWLDQLEKNVSHQWKDPNFNSICWFLTLHTLHISIVPTCRHYQRRLRNLREIKKMLEDLQNTEEQWKDTPLAARHRTMMKRFSHQVKKLYRSKACSEAAILDPDLLGSCMSFYSRVAVYLLKLVREKGESTVDPSLPLPSQVPFLFAALPEWYIEDIAEFLLFVVNSEFYDKFTIRYYISMIFKSIWDMRNHHDAMVRESNSGKQFVKFINMLINDMTFLLDESLDSLKRIHEVQEAMQNPSWKDESHENQQVQVRQLESDERHCRSYLTLARETVDMFHYLTVEIKEPFLRPELVDRLAAMLNCNLQQLCGPKCKNLRVKNPDKYGWEPRKLLDQLTDIYLHLDSDAFVRALANDERSFSRELFEIGIARMKSACIKPSTQIEHFQNLVERAIQLQTLKRKQEVDYSDAPDDFKDPLMDTLMTDPVRVPTSNTVMDRSVISRHLLNSSTDPFSRQHLTEDMLIPEPELKMRIEAWLKKKTKKVSSESEEVQDD</sequence>
<dbReference type="InterPro" id="IPR013083">
    <property type="entry name" value="Znf_RING/FYVE/PHD"/>
</dbReference>
<proteinExistence type="inferred from homology"/>
<dbReference type="Proteomes" id="UP000677054">
    <property type="component" value="Unassembled WGS sequence"/>
</dbReference>
<evidence type="ECO:0000256" key="10">
    <source>
        <dbReference type="ARBA" id="ARBA00022786"/>
    </source>
</evidence>
<dbReference type="AlphaFoldDB" id="A0A7R9A2K7"/>
<dbReference type="GO" id="GO:0034450">
    <property type="term" value="F:ubiquitin-ubiquitin ligase activity"/>
    <property type="evidence" value="ECO:0007669"/>
    <property type="project" value="InterPro"/>
</dbReference>
<evidence type="ECO:0000256" key="14">
    <source>
        <dbReference type="ARBA" id="ARBA00072779"/>
    </source>
</evidence>
<dbReference type="Gene3D" id="3.30.40.10">
    <property type="entry name" value="Zinc/RING finger domain, C3HC4 (zinc finger)"/>
    <property type="match status" value="1"/>
</dbReference>
<evidence type="ECO:0000256" key="18">
    <source>
        <dbReference type="SAM" id="MobiDB-lite"/>
    </source>
</evidence>
<dbReference type="SMART" id="SM00504">
    <property type="entry name" value="Ubox"/>
    <property type="match status" value="1"/>
</dbReference>
<dbReference type="SUPFAM" id="SSF57850">
    <property type="entry name" value="RING/U-box"/>
    <property type="match status" value="1"/>
</dbReference>
<dbReference type="FunFam" id="3.30.40.10:FF:000060">
    <property type="entry name" value="ubiquitin conjugation factor E4 B"/>
    <property type="match status" value="1"/>
</dbReference>
<dbReference type="EMBL" id="LR900346">
    <property type="protein sequence ID" value="CAD7245317.1"/>
    <property type="molecule type" value="Genomic_DNA"/>
</dbReference>
<name>A0A7R9A2K7_9CRUS</name>
<dbReference type="PANTHER" id="PTHR13931">
    <property type="entry name" value="UBIQUITINATION FACTOR E4"/>
    <property type="match status" value="1"/>
</dbReference>
<keyword evidence="8" id="KW-0597">Phosphoprotein</keyword>
<comment type="pathway">
    <text evidence="4">Protein modification; protein ubiquitination.</text>
</comment>
<evidence type="ECO:0000256" key="11">
    <source>
        <dbReference type="ARBA" id="ARBA00022990"/>
    </source>
</evidence>
<dbReference type="Pfam" id="PF04564">
    <property type="entry name" value="U-box"/>
    <property type="match status" value="1"/>
</dbReference>
<evidence type="ECO:0000256" key="4">
    <source>
        <dbReference type="ARBA" id="ARBA00004906"/>
    </source>
</evidence>
<feature type="region of interest" description="Disordered" evidence="18">
    <location>
        <begin position="15"/>
        <end position="77"/>
    </location>
</feature>
<evidence type="ECO:0000256" key="6">
    <source>
        <dbReference type="ARBA" id="ARBA00012483"/>
    </source>
</evidence>
<keyword evidence="10" id="KW-0833">Ubl conjugation pathway</keyword>
<dbReference type="GO" id="GO:0036503">
    <property type="term" value="P:ERAD pathway"/>
    <property type="evidence" value="ECO:0007669"/>
    <property type="project" value="InterPro"/>
</dbReference>
<keyword evidence="17" id="KW-0175">Coiled coil</keyword>
<gene>
    <name evidence="20" type="ORF">DSTB1V02_LOCUS5191</name>
</gene>
<evidence type="ECO:0000256" key="13">
    <source>
        <dbReference type="ARBA" id="ARBA00056267"/>
    </source>
</evidence>
<feature type="region of interest" description="Disordered" evidence="18">
    <location>
        <begin position="98"/>
        <end position="132"/>
    </location>
</feature>
<evidence type="ECO:0000256" key="7">
    <source>
        <dbReference type="ARBA" id="ARBA00022490"/>
    </source>
</evidence>
<dbReference type="OrthoDB" id="20295at2759"/>
<comment type="subcellular location">
    <subcellularLocation>
        <location evidence="3">Cytoplasm</location>
    </subcellularLocation>
    <subcellularLocation>
        <location evidence="2">Nucleus</location>
    </subcellularLocation>
</comment>
<evidence type="ECO:0000256" key="2">
    <source>
        <dbReference type="ARBA" id="ARBA00004123"/>
    </source>
</evidence>
<accession>A0A7R9A2K7</accession>
<evidence type="ECO:0000256" key="17">
    <source>
        <dbReference type="SAM" id="Coils"/>
    </source>
</evidence>